<evidence type="ECO:0000313" key="8">
    <source>
        <dbReference type="EMBL" id="ELT91337.1"/>
    </source>
</evidence>
<dbReference type="CDD" id="cd14978">
    <property type="entry name" value="7tmA_FMRFamide_R-like"/>
    <property type="match status" value="1"/>
</dbReference>
<protein>
    <recommendedName>
        <fullName evidence="7">G-protein coupled receptors family 1 profile domain-containing protein</fullName>
    </recommendedName>
</protein>
<dbReference type="AlphaFoldDB" id="R7TCY8"/>
<feature type="domain" description="G-protein coupled receptors family 1 profile" evidence="7">
    <location>
        <begin position="47"/>
        <end position="322"/>
    </location>
</feature>
<evidence type="ECO:0000259" key="7">
    <source>
        <dbReference type="PROSITE" id="PS50262"/>
    </source>
</evidence>
<dbReference type="Proteomes" id="UP000014760">
    <property type="component" value="Unassembled WGS sequence"/>
</dbReference>
<evidence type="ECO:0000256" key="1">
    <source>
        <dbReference type="ARBA" id="ARBA00004370"/>
    </source>
</evidence>
<dbReference type="EMBL" id="AMQN01002940">
    <property type="status" value="NOT_ANNOTATED_CDS"/>
    <property type="molecule type" value="Genomic_DNA"/>
</dbReference>
<evidence type="ECO:0000313" key="9">
    <source>
        <dbReference type="EnsemblMetazoa" id="CapteP201913"/>
    </source>
</evidence>
<reference evidence="10" key="1">
    <citation type="submission" date="2012-12" db="EMBL/GenBank/DDBJ databases">
        <authorList>
            <person name="Hellsten U."/>
            <person name="Grimwood J."/>
            <person name="Chapman J.A."/>
            <person name="Shapiro H."/>
            <person name="Aerts A."/>
            <person name="Otillar R.P."/>
            <person name="Terry A.Y."/>
            <person name="Boore J.L."/>
            <person name="Simakov O."/>
            <person name="Marletaz F."/>
            <person name="Cho S.-J."/>
            <person name="Edsinger-Gonzales E."/>
            <person name="Havlak P."/>
            <person name="Kuo D.-H."/>
            <person name="Larsson T."/>
            <person name="Lv J."/>
            <person name="Arendt D."/>
            <person name="Savage R."/>
            <person name="Osoegawa K."/>
            <person name="de Jong P."/>
            <person name="Lindberg D.R."/>
            <person name="Seaver E.C."/>
            <person name="Weisblat D.A."/>
            <person name="Putnam N.H."/>
            <person name="Grigoriev I.V."/>
            <person name="Rokhsar D.S."/>
        </authorList>
    </citation>
    <scope>NUCLEOTIDE SEQUENCE</scope>
    <source>
        <strain evidence="10">I ESC-2004</strain>
    </source>
</reference>
<dbReference type="EnsemblMetazoa" id="CapteT201913">
    <property type="protein sequence ID" value="CapteP201913"/>
    <property type="gene ID" value="CapteG201913"/>
</dbReference>
<keyword evidence="10" id="KW-1185">Reference proteome</keyword>
<reference evidence="9" key="3">
    <citation type="submission" date="2015-06" db="UniProtKB">
        <authorList>
            <consortium name="EnsemblMetazoa"/>
        </authorList>
    </citation>
    <scope>IDENTIFICATION</scope>
</reference>
<dbReference type="GO" id="GO:0004930">
    <property type="term" value="F:G protein-coupled receptor activity"/>
    <property type="evidence" value="ECO:0007669"/>
    <property type="project" value="InterPro"/>
</dbReference>
<dbReference type="GO" id="GO:0016020">
    <property type="term" value="C:membrane"/>
    <property type="evidence" value="ECO:0007669"/>
    <property type="project" value="UniProtKB-SubCell"/>
</dbReference>
<dbReference type="InterPro" id="IPR017452">
    <property type="entry name" value="GPCR_Rhodpsn_7TM"/>
</dbReference>
<dbReference type="HOGENOM" id="CLU_009579_24_7_1"/>
<accession>R7TCY8</accession>
<dbReference type="PANTHER" id="PTHR46641">
    <property type="entry name" value="FMRFAMIDE RECEPTOR-RELATED"/>
    <property type="match status" value="1"/>
</dbReference>
<dbReference type="InterPro" id="IPR052954">
    <property type="entry name" value="GPCR-Ligand_Int"/>
</dbReference>
<dbReference type="EMBL" id="KB310543">
    <property type="protein sequence ID" value="ELT91337.1"/>
    <property type="molecule type" value="Genomic_DNA"/>
</dbReference>
<dbReference type="SUPFAM" id="SSF81321">
    <property type="entry name" value="Family A G protein-coupled receptor-like"/>
    <property type="match status" value="1"/>
</dbReference>
<evidence type="ECO:0000256" key="3">
    <source>
        <dbReference type="ARBA" id="ARBA00022989"/>
    </source>
</evidence>
<feature type="transmembrane region" description="Helical" evidence="6">
    <location>
        <begin position="188"/>
        <end position="218"/>
    </location>
</feature>
<dbReference type="Pfam" id="PF00001">
    <property type="entry name" value="7tm_1"/>
    <property type="match status" value="1"/>
</dbReference>
<dbReference type="PROSITE" id="PS50262">
    <property type="entry name" value="G_PROTEIN_RECEP_F1_2"/>
    <property type="match status" value="1"/>
</dbReference>
<proteinExistence type="predicted"/>
<keyword evidence="4 6" id="KW-0472">Membrane</keyword>
<reference evidence="8 10" key="2">
    <citation type="journal article" date="2013" name="Nature">
        <title>Insights into bilaterian evolution from three spiralian genomes.</title>
        <authorList>
            <person name="Simakov O."/>
            <person name="Marletaz F."/>
            <person name="Cho S.J."/>
            <person name="Edsinger-Gonzales E."/>
            <person name="Havlak P."/>
            <person name="Hellsten U."/>
            <person name="Kuo D.H."/>
            <person name="Larsson T."/>
            <person name="Lv J."/>
            <person name="Arendt D."/>
            <person name="Savage R."/>
            <person name="Osoegawa K."/>
            <person name="de Jong P."/>
            <person name="Grimwood J."/>
            <person name="Chapman J.A."/>
            <person name="Shapiro H."/>
            <person name="Aerts A."/>
            <person name="Otillar R.P."/>
            <person name="Terry A.Y."/>
            <person name="Boore J.L."/>
            <person name="Grigoriev I.V."/>
            <person name="Lindberg D.R."/>
            <person name="Seaver E.C."/>
            <person name="Weisblat D.A."/>
            <person name="Putnam N.H."/>
            <person name="Rokhsar D.S."/>
        </authorList>
    </citation>
    <scope>NUCLEOTIDE SEQUENCE</scope>
    <source>
        <strain evidence="8 10">I ESC-2004</strain>
    </source>
</reference>
<dbReference type="Gene3D" id="1.20.1070.10">
    <property type="entry name" value="Rhodopsin 7-helix transmembrane proteins"/>
    <property type="match status" value="1"/>
</dbReference>
<feature type="region of interest" description="Disordered" evidence="5">
    <location>
        <begin position="229"/>
        <end position="252"/>
    </location>
</feature>
<dbReference type="SMART" id="SM01381">
    <property type="entry name" value="7TM_GPCR_Srsx"/>
    <property type="match status" value="1"/>
</dbReference>
<gene>
    <name evidence="8" type="ORF">CAPTEDRAFT_201913</name>
</gene>
<feature type="transmembrane region" description="Helical" evidence="6">
    <location>
        <begin position="306"/>
        <end position="325"/>
    </location>
</feature>
<dbReference type="OMA" id="QSMVSDW"/>
<evidence type="ECO:0000256" key="6">
    <source>
        <dbReference type="SAM" id="Phobius"/>
    </source>
</evidence>
<evidence type="ECO:0000256" key="4">
    <source>
        <dbReference type="ARBA" id="ARBA00023136"/>
    </source>
</evidence>
<sequence>MENVTDVMMTTEPSSSRSWENEPWLHLLRQVCDVGLAIPISVLGIVANVLAFIVLCRQKQQLTTTTILKALSVVDALILLLSFIRPLKYLNLSFYNWLFVSLYPLVYFLRLSGTWLTVLLTVDRFIAVRYPLHASRLCHKKKTRLLITLTLVAAFLFSLVRFFEFKITSENSHGYALTQLTRNKNYVIVYRILLFFIFMYLAPMILLVTLNACLVLALRKAMAHQAGMTNQIRRSRGSKGGSTGGSTPSISSRQVNRSITTMVVGVVLVSILSNVAAMLSHIFWSLPECFDDMDYLELPRRITSNISNVLVSINSAVNFVIYCMCSKNFRVVFLRTFSCGSEQGLNCVPIISNNFDWSPTINRTLCAAIALPTNCTSVH</sequence>
<evidence type="ECO:0000256" key="5">
    <source>
        <dbReference type="SAM" id="MobiDB-lite"/>
    </source>
</evidence>
<keyword evidence="3 6" id="KW-1133">Transmembrane helix</keyword>
<feature type="transmembrane region" description="Helical" evidence="6">
    <location>
        <begin position="67"/>
        <end position="85"/>
    </location>
</feature>
<comment type="subcellular location">
    <subcellularLocation>
        <location evidence="1">Membrane</location>
    </subcellularLocation>
</comment>
<keyword evidence="2 6" id="KW-0812">Transmembrane</keyword>
<dbReference type="OrthoDB" id="10011262at2759"/>
<feature type="transmembrane region" description="Helical" evidence="6">
    <location>
        <begin position="97"/>
        <end position="122"/>
    </location>
</feature>
<evidence type="ECO:0000256" key="2">
    <source>
        <dbReference type="ARBA" id="ARBA00022692"/>
    </source>
</evidence>
<organism evidence="8">
    <name type="scientific">Capitella teleta</name>
    <name type="common">Polychaete worm</name>
    <dbReference type="NCBI Taxonomy" id="283909"/>
    <lineage>
        <taxon>Eukaryota</taxon>
        <taxon>Metazoa</taxon>
        <taxon>Spiralia</taxon>
        <taxon>Lophotrochozoa</taxon>
        <taxon>Annelida</taxon>
        <taxon>Polychaeta</taxon>
        <taxon>Sedentaria</taxon>
        <taxon>Scolecida</taxon>
        <taxon>Capitellidae</taxon>
        <taxon>Capitella</taxon>
    </lineage>
</organism>
<dbReference type="PANTHER" id="PTHR46641:SF25">
    <property type="entry name" value="CNMAMIDE RECEPTOR-RELATED"/>
    <property type="match status" value="1"/>
</dbReference>
<evidence type="ECO:0000313" key="10">
    <source>
        <dbReference type="Proteomes" id="UP000014760"/>
    </source>
</evidence>
<dbReference type="InterPro" id="IPR000276">
    <property type="entry name" value="GPCR_Rhodpsn"/>
</dbReference>
<feature type="transmembrane region" description="Helical" evidence="6">
    <location>
        <begin position="262"/>
        <end position="286"/>
    </location>
</feature>
<dbReference type="PRINTS" id="PR00237">
    <property type="entry name" value="GPCRRHODOPSN"/>
</dbReference>
<dbReference type="STRING" id="283909.R7TCY8"/>
<name>R7TCY8_CAPTE</name>
<feature type="transmembrane region" description="Helical" evidence="6">
    <location>
        <begin position="143"/>
        <end position="163"/>
    </location>
</feature>
<feature type="transmembrane region" description="Helical" evidence="6">
    <location>
        <begin position="34"/>
        <end position="55"/>
    </location>
</feature>